<dbReference type="InterPro" id="IPR027417">
    <property type="entry name" value="P-loop_NTPase"/>
</dbReference>
<organism evidence="1 2">
    <name type="scientific">candidate division WWE3 bacterium RIFCSPLOWO2_01_FULL_39_13</name>
    <dbReference type="NCBI Taxonomy" id="1802624"/>
    <lineage>
        <taxon>Bacteria</taxon>
        <taxon>Katanobacteria</taxon>
    </lineage>
</organism>
<evidence type="ECO:0008006" key="3">
    <source>
        <dbReference type="Google" id="ProtNLM"/>
    </source>
</evidence>
<dbReference type="Gene3D" id="3.40.50.300">
    <property type="entry name" value="P-loop containing nucleotide triphosphate hydrolases"/>
    <property type="match status" value="1"/>
</dbReference>
<evidence type="ECO:0000313" key="1">
    <source>
        <dbReference type="EMBL" id="OGC51717.1"/>
    </source>
</evidence>
<sequence length="113" mass="12578">MTNINETLENPFRPGAGHTPPYLAGRNLEIQEFDRLLKQNTILKNLIISGLRGIGKTVLLESLKSVARKRNWLWAGTDCAESVSVSEETMAMRILTDIALITSNIKIGTINRN</sequence>
<gene>
    <name evidence="1" type="ORF">A2982_03540</name>
</gene>
<name>A0A1F4V3E3_UNCKA</name>
<protein>
    <recommendedName>
        <fullName evidence="3">Orc1-like AAA ATPase domain-containing protein</fullName>
    </recommendedName>
</protein>
<dbReference type="SUPFAM" id="SSF52540">
    <property type="entry name" value="P-loop containing nucleoside triphosphate hydrolases"/>
    <property type="match status" value="1"/>
</dbReference>
<comment type="caution">
    <text evidence="1">The sequence shown here is derived from an EMBL/GenBank/DDBJ whole genome shotgun (WGS) entry which is preliminary data.</text>
</comment>
<reference evidence="1 2" key="1">
    <citation type="journal article" date="2016" name="Nat. Commun.">
        <title>Thousands of microbial genomes shed light on interconnected biogeochemical processes in an aquifer system.</title>
        <authorList>
            <person name="Anantharaman K."/>
            <person name="Brown C.T."/>
            <person name="Hug L.A."/>
            <person name="Sharon I."/>
            <person name="Castelle C.J."/>
            <person name="Probst A.J."/>
            <person name="Thomas B.C."/>
            <person name="Singh A."/>
            <person name="Wilkins M.J."/>
            <person name="Karaoz U."/>
            <person name="Brodie E.L."/>
            <person name="Williams K.H."/>
            <person name="Hubbard S.S."/>
            <person name="Banfield J.F."/>
        </authorList>
    </citation>
    <scope>NUCLEOTIDE SEQUENCE [LARGE SCALE GENOMIC DNA]</scope>
</reference>
<dbReference type="Proteomes" id="UP000178771">
    <property type="component" value="Unassembled WGS sequence"/>
</dbReference>
<proteinExistence type="predicted"/>
<accession>A0A1F4V3E3</accession>
<dbReference type="AlphaFoldDB" id="A0A1F4V3E3"/>
<dbReference type="EMBL" id="MEVH01000015">
    <property type="protein sequence ID" value="OGC51717.1"/>
    <property type="molecule type" value="Genomic_DNA"/>
</dbReference>
<dbReference type="STRING" id="1802624.A2982_03540"/>
<evidence type="ECO:0000313" key="2">
    <source>
        <dbReference type="Proteomes" id="UP000178771"/>
    </source>
</evidence>